<evidence type="ECO:0000313" key="2">
    <source>
        <dbReference type="Proteomes" id="UP001500064"/>
    </source>
</evidence>
<dbReference type="Gene3D" id="3.40.50.12500">
    <property type="match status" value="1"/>
</dbReference>
<dbReference type="PANTHER" id="PTHR40267">
    <property type="entry name" value="BLR3294 PROTEIN"/>
    <property type="match status" value="1"/>
</dbReference>
<gene>
    <name evidence="1" type="ORF">GCM10009733_091010</name>
</gene>
<evidence type="ECO:0008006" key="3">
    <source>
        <dbReference type="Google" id="ProtNLM"/>
    </source>
</evidence>
<dbReference type="InterPro" id="IPR026286">
    <property type="entry name" value="MaiA/AMDase"/>
</dbReference>
<dbReference type="EMBL" id="BAAAMU010000119">
    <property type="protein sequence ID" value="GAA1680040.1"/>
    <property type="molecule type" value="Genomic_DNA"/>
</dbReference>
<organism evidence="1 2">
    <name type="scientific">Nonomuraea maheshkhaliensis</name>
    <dbReference type="NCBI Taxonomy" id="419590"/>
    <lineage>
        <taxon>Bacteria</taxon>
        <taxon>Bacillati</taxon>
        <taxon>Actinomycetota</taxon>
        <taxon>Actinomycetes</taxon>
        <taxon>Streptosporangiales</taxon>
        <taxon>Streptosporangiaceae</taxon>
        <taxon>Nonomuraea</taxon>
    </lineage>
</organism>
<protein>
    <recommendedName>
        <fullName evidence="3">Arylmalonate decarboxylase</fullName>
    </recommendedName>
</protein>
<dbReference type="Proteomes" id="UP001500064">
    <property type="component" value="Unassembled WGS sequence"/>
</dbReference>
<accession>A0ABN2H0S4</accession>
<reference evidence="1 2" key="1">
    <citation type="journal article" date="2019" name="Int. J. Syst. Evol. Microbiol.">
        <title>The Global Catalogue of Microorganisms (GCM) 10K type strain sequencing project: providing services to taxonomists for standard genome sequencing and annotation.</title>
        <authorList>
            <consortium name="The Broad Institute Genomics Platform"/>
            <consortium name="The Broad Institute Genome Sequencing Center for Infectious Disease"/>
            <person name="Wu L."/>
            <person name="Ma J."/>
        </authorList>
    </citation>
    <scope>NUCLEOTIDE SEQUENCE [LARGE SCALE GENOMIC DNA]</scope>
    <source>
        <strain evidence="1 2">JCM 13929</strain>
    </source>
</reference>
<dbReference type="RefSeq" id="WP_346113206.1">
    <property type="nucleotide sequence ID" value="NZ_BAAAMU010000119.1"/>
</dbReference>
<evidence type="ECO:0000313" key="1">
    <source>
        <dbReference type="EMBL" id="GAA1680040.1"/>
    </source>
</evidence>
<sequence>MIAETKGQAPGEEALAPHGRVGLLVPPANPVAEPETTYLLNAFRTVHTARFPVVRGQLPMRLKAYNRVLPDFIGSFGGLSLDAVVVGCSGSRYLMRPDEDGLSCQALSKRWGMPVATATFATRRVLERLRPRELVLVSPYEPWLTELARRFWRRAGWVVRVVPIQAAGRFAPYEVDARELVDQVERARPAGDAVLLCTGTGMATLAALPPLAAGNDRVLLTSNLCGAWWALSQTGGAAGDDLPWALRRLASQGLAP</sequence>
<keyword evidence="2" id="KW-1185">Reference proteome</keyword>
<dbReference type="InterPro" id="IPR053714">
    <property type="entry name" value="Iso_Racemase_Enz_sf"/>
</dbReference>
<proteinExistence type="predicted"/>
<name>A0ABN2H0S4_9ACTN</name>
<comment type="caution">
    <text evidence="1">The sequence shown here is derived from an EMBL/GenBank/DDBJ whole genome shotgun (WGS) entry which is preliminary data.</text>
</comment>
<dbReference type="PANTHER" id="PTHR40267:SF1">
    <property type="entry name" value="BLR3294 PROTEIN"/>
    <property type="match status" value="1"/>
</dbReference>
<dbReference type="Pfam" id="PF17645">
    <property type="entry name" value="Amdase"/>
    <property type="match status" value="1"/>
</dbReference>